<dbReference type="AlphaFoldDB" id="A0A031JV88"/>
<proteinExistence type="predicted"/>
<dbReference type="STRING" id="158500.BES08_11690"/>
<organism evidence="2 3">
    <name type="scientific">Novosphingobium resinovorum</name>
    <dbReference type="NCBI Taxonomy" id="158500"/>
    <lineage>
        <taxon>Bacteria</taxon>
        <taxon>Pseudomonadati</taxon>
        <taxon>Pseudomonadota</taxon>
        <taxon>Alphaproteobacteria</taxon>
        <taxon>Sphingomonadales</taxon>
        <taxon>Sphingomonadaceae</taxon>
        <taxon>Novosphingobium</taxon>
    </lineage>
</organism>
<comment type="caution">
    <text evidence="2">The sequence shown here is derived from an EMBL/GenBank/DDBJ whole genome shotgun (WGS) entry which is preliminary data.</text>
</comment>
<dbReference type="RefSeq" id="WP_036526842.1">
    <property type="nucleotide sequence ID" value="NZ_JFYZ01000015.1"/>
</dbReference>
<dbReference type="Proteomes" id="UP000024329">
    <property type="component" value="Unassembled WGS sequence"/>
</dbReference>
<evidence type="ECO:0000313" key="3">
    <source>
        <dbReference type="Proteomes" id="UP000024329"/>
    </source>
</evidence>
<feature type="chain" id="PRO_5001551886" evidence="1">
    <location>
        <begin position="22"/>
        <end position="150"/>
    </location>
</feature>
<sequence>MRIRSLLLASLLIPLGPSISAQSTPQPTRILDAKSAQRLTANKGLALQWIDWNTRGTAVVRQDDGVWKLRGAQAEAGGAGRLFLDGTISEIGADYFTFEGRIAITDTPDAGRQCDKTKIWHFAITQNRRYYRLREFEWCDSLTDYIDIYF</sequence>
<protein>
    <submittedName>
        <fullName evidence="2">Uncharacterized protein</fullName>
    </submittedName>
</protein>
<gene>
    <name evidence="2" type="ORF">BV97_03146</name>
</gene>
<feature type="signal peptide" evidence="1">
    <location>
        <begin position="1"/>
        <end position="21"/>
    </location>
</feature>
<reference evidence="2 3" key="1">
    <citation type="submission" date="2014-03" db="EMBL/GenBank/DDBJ databases">
        <title>Whole genome sequence of Novosphingobium resinovorum KF1.</title>
        <authorList>
            <person name="Gan H.M."/>
            <person name="Gan H.Y."/>
            <person name="Chew T.H."/>
            <person name="Savka M.A."/>
        </authorList>
    </citation>
    <scope>NUCLEOTIDE SEQUENCE [LARGE SCALE GENOMIC DNA]</scope>
    <source>
        <strain evidence="2 3">KF1</strain>
    </source>
</reference>
<keyword evidence="1" id="KW-0732">Signal</keyword>
<name>A0A031JV88_9SPHN</name>
<dbReference type="EMBL" id="JFYZ01000015">
    <property type="protein sequence ID" value="EZP80728.1"/>
    <property type="molecule type" value="Genomic_DNA"/>
</dbReference>
<evidence type="ECO:0000313" key="2">
    <source>
        <dbReference type="EMBL" id="EZP80728.1"/>
    </source>
</evidence>
<dbReference type="eggNOG" id="ENOG5032YNW">
    <property type="taxonomic scope" value="Bacteria"/>
</dbReference>
<accession>A0A031JV88</accession>
<evidence type="ECO:0000256" key="1">
    <source>
        <dbReference type="SAM" id="SignalP"/>
    </source>
</evidence>
<dbReference type="PATRIC" id="fig|158500.4.peg.3211"/>